<evidence type="ECO:0000313" key="1">
    <source>
        <dbReference type="EMBL" id="MFH4975202.1"/>
    </source>
</evidence>
<gene>
    <name evidence="1" type="ORF">AB6A40_001911</name>
</gene>
<evidence type="ECO:0000313" key="2">
    <source>
        <dbReference type="Proteomes" id="UP001608902"/>
    </source>
</evidence>
<proteinExistence type="predicted"/>
<reference evidence="1 2" key="1">
    <citation type="submission" date="2024-08" db="EMBL/GenBank/DDBJ databases">
        <title>Gnathostoma spinigerum genome.</title>
        <authorList>
            <person name="Gonzalez-Bertolin B."/>
            <person name="Monzon S."/>
            <person name="Zaballos A."/>
            <person name="Jimenez P."/>
            <person name="Dekumyoy P."/>
            <person name="Varona S."/>
            <person name="Cuesta I."/>
            <person name="Sumanam S."/>
            <person name="Adisakwattana P."/>
            <person name="Gasser R.B."/>
            <person name="Hernandez-Gonzalez A."/>
            <person name="Young N.D."/>
            <person name="Perteguer M.J."/>
        </authorList>
    </citation>
    <scope>NUCLEOTIDE SEQUENCE [LARGE SCALE GENOMIC DNA]</scope>
    <source>
        <strain evidence="1">AL3</strain>
        <tissue evidence="1">Liver</tissue>
    </source>
</reference>
<comment type="caution">
    <text evidence="1">The sequence shown here is derived from an EMBL/GenBank/DDBJ whole genome shotgun (WGS) entry which is preliminary data.</text>
</comment>
<dbReference type="Proteomes" id="UP001608902">
    <property type="component" value="Unassembled WGS sequence"/>
</dbReference>
<protein>
    <submittedName>
        <fullName evidence="1">Uncharacterized protein</fullName>
    </submittedName>
</protein>
<sequence length="146" mass="16139">MQSESQTDAMNRAKSEIFSAVLIALKDVGVSAPSLEISVDYEPQQISNCYTQYPTPPGTRLGILSSGAITEIAFVNRTFTSGVTFSSCPPSRFHGVTQFKEYTRVVKVKFNGYATSRTNWNRIASAVLATLTMRFHALFRTSIDIE</sequence>
<organism evidence="1 2">
    <name type="scientific">Gnathostoma spinigerum</name>
    <dbReference type="NCBI Taxonomy" id="75299"/>
    <lineage>
        <taxon>Eukaryota</taxon>
        <taxon>Metazoa</taxon>
        <taxon>Ecdysozoa</taxon>
        <taxon>Nematoda</taxon>
        <taxon>Chromadorea</taxon>
        <taxon>Rhabditida</taxon>
        <taxon>Spirurina</taxon>
        <taxon>Gnathostomatomorpha</taxon>
        <taxon>Gnathostomatoidea</taxon>
        <taxon>Gnathostomatidae</taxon>
        <taxon>Gnathostoma</taxon>
    </lineage>
</organism>
<name>A0ABD6EF99_9BILA</name>
<keyword evidence="2" id="KW-1185">Reference proteome</keyword>
<accession>A0ABD6EF99</accession>
<dbReference type="EMBL" id="JBGFUD010000769">
    <property type="protein sequence ID" value="MFH4975202.1"/>
    <property type="molecule type" value="Genomic_DNA"/>
</dbReference>
<dbReference type="AlphaFoldDB" id="A0ABD6EF99"/>